<organism evidence="1 2">
    <name type="scientific">Rotaria magnacalcarata</name>
    <dbReference type="NCBI Taxonomy" id="392030"/>
    <lineage>
        <taxon>Eukaryota</taxon>
        <taxon>Metazoa</taxon>
        <taxon>Spiralia</taxon>
        <taxon>Gnathifera</taxon>
        <taxon>Rotifera</taxon>
        <taxon>Eurotatoria</taxon>
        <taxon>Bdelloidea</taxon>
        <taxon>Philodinida</taxon>
        <taxon>Philodinidae</taxon>
        <taxon>Rotaria</taxon>
    </lineage>
</organism>
<evidence type="ECO:0000313" key="2">
    <source>
        <dbReference type="Proteomes" id="UP000663866"/>
    </source>
</evidence>
<dbReference type="Proteomes" id="UP000663866">
    <property type="component" value="Unassembled WGS sequence"/>
</dbReference>
<keyword evidence="2" id="KW-1185">Reference proteome</keyword>
<dbReference type="EMBL" id="CAJOBG010002517">
    <property type="protein sequence ID" value="CAF4011820.1"/>
    <property type="molecule type" value="Genomic_DNA"/>
</dbReference>
<reference evidence="1" key="1">
    <citation type="submission" date="2021-02" db="EMBL/GenBank/DDBJ databases">
        <authorList>
            <person name="Nowell W R."/>
        </authorList>
    </citation>
    <scope>NUCLEOTIDE SEQUENCE</scope>
</reference>
<proteinExistence type="predicted"/>
<accession>A0A819PBV2</accession>
<gene>
    <name evidence="1" type="ORF">OVN521_LOCUS15666</name>
</gene>
<comment type="caution">
    <text evidence="1">The sequence shown here is derived from an EMBL/GenBank/DDBJ whole genome shotgun (WGS) entry which is preliminary data.</text>
</comment>
<sequence>MSQYDPCSSHAACSCFHMADDHESGICSDEFLNSCSELVPCNEQTNLCNEFDHKCLHHPRCYNHPVCYPVPSFNQQYCPSLTNVALICAIKTSHQYSTHSVYGKYELRPLELLPPRVQLQLQLQLPRQLPLRLRPQTKPPLQVRSQPKLQQQLQPALLQLTYLQVFVIKIVSVASLVAKMCN</sequence>
<protein>
    <submittedName>
        <fullName evidence="1">Uncharacterized protein</fullName>
    </submittedName>
</protein>
<name>A0A819PBV2_9BILA</name>
<dbReference type="AlphaFoldDB" id="A0A819PBV2"/>
<evidence type="ECO:0000313" key="1">
    <source>
        <dbReference type="EMBL" id="CAF4011820.1"/>
    </source>
</evidence>